<feature type="region of interest" description="Disordered" evidence="1">
    <location>
        <begin position="356"/>
        <end position="390"/>
    </location>
</feature>
<evidence type="ECO:0008006" key="6">
    <source>
        <dbReference type="Google" id="ProtNLM"/>
    </source>
</evidence>
<dbReference type="InterPro" id="IPR012337">
    <property type="entry name" value="RNaseH-like_sf"/>
</dbReference>
<dbReference type="InterPro" id="IPR025525">
    <property type="entry name" value="hAT-like_transposase_RNase-H"/>
</dbReference>
<sequence length="390" mass="44189">MSNIITDGNQQVKDDEILKDIEDKEEARTEAPSPSRKRKRGKVPSKRKSTSVHWNNYDKMMVEEGNPPVARTKAKCKECGTLIAADAWNGTNGLKNHTISCLKKKADAEVGSGPPEEEDWVNVKKMVSYLKKFHSFTQIVSVTKKPTSHLFFAEMCGIFDLIRRLEMNNDKEVSSMASKMKLKIGKYWLEETELNVKMNKILYIAAILDPRKKMKHVETARYAPRPPSRSSVDATIEDTSDEEDSYNMFGMDISDDDGDSSNQTELDIYLTVRRHKVPKEEMASFDLLKWWSEHSHYHVLSEMARDILAIPVSSVASESAFSMGGRVLSPYRSSLTCTMVEALICAGDWLKTSDLDKKEEEDVDEEEQEKEYHGAMAPTSARLTLMPNEG</sequence>
<accession>A0A8X8WAP6</accession>
<gene>
    <name evidence="4" type="ORF">SASPL_148457</name>
</gene>
<feature type="compositionally biased region" description="Polar residues" evidence="1">
    <location>
        <begin position="1"/>
        <end position="11"/>
    </location>
</feature>
<dbReference type="GO" id="GO:0046983">
    <property type="term" value="F:protein dimerization activity"/>
    <property type="evidence" value="ECO:0007669"/>
    <property type="project" value="InterPro"/>
</dbReference>
<evidence type="ECO:0000259" key="3">
    <source>
        <dbReference type="Pfam" id="PF14372"/>
    </source>
</evidence>
<dbReference type="Pfam" id="PF05699">
    <property type="entry name" value="Dimer_Tnp_hAT"/>
    <property type="match status" value="1"/>
</dbReference>
<evidence type="ECO:0000313" key="5">
    <source>
        <dbReference type="Proteomes" id="UP000298416"/>
    </source>
</evidence>
<evidence type="ECO:0000256" key="1">
    <source>
        <dbReference type="SAM" id="MobiDB-lite"/>
    </source>
</evidence>
<dbReference type="InterPro" id="IPR008906">
    <property type="entry name" value="HATC_C_dom"/>
</dbReference>
<dbReference type="SUPFAM" id="SSF53098">
    <property type="entry name" value="Ribonuclease H-like"/>
    <property type="match status" value="1"/>
</dbReference>
<feature type="domain" description="HAT C-terminal dimerisation" evidence="2">
    <location>
        <begin position="266"/>
        <end position="350"/>
    </location>
</feature>
<reference evidence="4" key="2">
    <citation type="submission" date="2020-08" db="EMBL/GenBank/DDBJ databases">
        <title>Plant Genome Project.</title>
        <authorList>
            <person name="Zhang R.-G."/>
        </authorList>
    </citation>
    <scope>NUCLEOTIDE SEQUENCE</scope>
    <source>
        <strain evidence="4">Huo1</strain>
        <tissue evidence="4">Leaf</tissue>
    </source>
</reference>
<name>A0A8X8WAP6_SALSN</name>
<evidence type="ECO:0000259" key="2">
    <source>
        <dbReference type="Pfam" id="PF05699"/>
    </source>
</evidence>
<organism evidence="4">
    <name type="scientific">Salvia splendens</name>
    <name type="common">Scarlet sage</name>
    <dbReference type="NCBI Taxonomy" id="180675"/>
    <lineage>
        <taxon>Eukaryota</taxon>
        <taxon>Viridiplantae</taxon>
        <taxon>Streptophyta</taxon>
        <taxon>Embryophyta</taxon>
        <taxon>Tracheophyta</taxon>
        <taxon>Spermatophyta</taxon>
        <taxon>Magnoliopsida</taxon>
        <taxon>eudicotyledons</taxon>
        <taxon>Gunneridae</taxon>
        <taxon>Pentapetalae</taxon>
        <taxon>asterids</taxon>
        <taxon>lamiids</taxon>
        <taxon>Lamiales</taxon>
        <taxon>Lamiaceae</taxon>
        <taxon>Nepetoideae</taxon>
        <taxon>Mentheae</taxon>
        <taxon>Salviinae</taxon>
        <taxon>Salvia</taxon>
        <taxon>Salvia subgen. Calosphace</taxon>
        <taxon>core Calosphace</taxon>
    </lineage>
</organism>
<dbReference type="PANTHER" id="PTHR23272:SF184">
    <property type="entry name" value="OS03G0311250 PROTEIN"/>
    <property type="match status" value="1"/>
</dbReference>
<reference evidence="4" key="1">
    <citation type="submission" date="2018-01" db="EMBL/GenBank/DDBJ databases">
        <authorList>
            <person name="Mao J.F."/>
        </authorList>
    </citation>
    <scope>NUCLEOTIDE SEQUENCE</scope>
    <source>
        <strain evidence="4">Huo1</strain>
        <tissue evidence="4">Leaf</tissue>
    </source>
</reference>
<dbReference type="PANTHER" id="PTHR23272">
    <property type="entry name" value="BED FINGER-RELATED"/>
    <property type="match status" value="1"/>
</dbReference>
<dbReference type="Pfam" id="PF14372">
    <property type="entry name" value="hAT-like_RNase-H"/>
    <property type="match status" value="1"/>
</dbReference>
<feature type="compositionally biased region" description="Basic and acidic residues" evidence="1">
    <location>
        <begin position="12"/>
        <end position="29"/>
    </location>
</feature>
<dbReference type="AlphaFoldDB" id="A0A8X8WAP6"/>
<evidence type="ECO:0000313" key="4">
    <source>
        <dbReference type="EMBL" id="KAG6390714.1"/>
    </source>
</evidence>
<dbReference type="GO" id="GO:0003677">
    <property type="term" value="F:DNA binding"/>
    <property type="evidence" value="ECO:0007669"/>
    <property type="project" value="InterPro"/>
</dbReference>
<comment type="caution">
    <text evidence="4">The sequence shown here is derived from an EMBL/GenBank/DDBJ whole genome shotgun (WGS) entry which is preliminary data.</text>
</comment>
<feature type="compositionally biased region" description="Basic residues" evidence="1">
    <location>
        <begin position="35"/>
        <end position="50"/>
    </location>
</feature>
<feature type="domain" description="hAT-like transposase RNase-H fold" evidence="3">
    <location>
        <begin position="142"/>
        <end position="219"/>
    </location>
</feature>
<dbReference type="SMART" id="SM00614">
    <property type="entry name" value="ZnF_BED"/>
    <property type="match status" value="1"/>
</dbReference>
<dbReference type="Proteomes" id="UP000298416">
    <property type="component" value="Unassembled WGS sequence"/>
</dbReference>
<keyword evidence="5" id="KW-1185">Reference proteome</keyword>
<feature type="region of interest" description="Disordered" evidence="1">
    <location>
        <begin position="1"/>
        <end position="53"/>
    </location>
</feature>
<protein>
    <recommendedName>
        <fullName evidence="6">BED-type domain-containing protein</fullName>
    </recommendedName>
</protein>
<dbReference type="EMBL" id="PNBA02000019">
    <property type="protein sequence ID" value="KAG6390714.1"/>
    <property type="molecule type" value="Genomic_DNA"/>
</dbReference>
<proteinExistence type="predicted"/>